<feature type="signal peptide" evidence="1">
    <location>
        <begin position="1"/>
        <end position="23"/>
    </location>
</feature>
<comment type="caution">
    <text evidence="2">The sequence shown here is derived from an EMBL/GenBank/DDBJ whole genome shotgun (WGS) entry which is preliminary data.</text>
</comment>
<evidence type="ECO:0000313" key="3">
    <source>
        <dbReference type="Proteomes" id="UP000546701"/>
    </source>
</evidence>
<organism evidence="2 3">
    <name type="scientific">Sphingomonas prati</name>
    <dbReference type="NCBI Taxonomy" id="1843237"/>
    <lineage>
        <taxon>Bacteria</taxon>
        <taxon>Pseudomonadati</taxon>
        <taxon>Pseudomonadota</taxon>
        <taxon>Alphaproteobacteria</taxon>
        <taxon>Sphingomonadales</taxon>
        <taxon>Sphingomonadaceae</taxon>
        <taxon>Sphingomonas</taxon>
    </lineage>
</organism>
<dbReference type="Proteomes" id="UP000546701">
    <property type="component" value="Unassembled WGS sequence"/>
</dbReference>
<keyword evidence="3" id="KW-1185">Reference proteome</keyword>
<name>A0A7W9BRH1_9SPHN</name>
<accession>A0A7W9BRH1</accession>
<dbReference type="RefSeq" id="WP_157177320.1">
    <property type="nucleotide sequence ID" value="NZ_BMJP01000001.1"/>
</dbReference>
<gene>
    <name evidence="2" type="ORF">FHS99_000728</name>
</gene>
<dbReference type="OrthoDB" id="9941081at2"/>
<proteinExistence type="predicted"/>
<feature type="chain" id="PRO_5031550998" evidence="1">
    <location>
        <begin position="24"/>
        <end position="159"/>
    </location>
</feature>
<dbReference type="EMBL" id="JACIJR010000002">
    <property type="protein sequence ID" value="MBB5728258.1"/>
    <property type="molecule type" value="Genomic_DNA"/>
</dbReference>
<evidence type="ECO:0000256" key="1">
    <source>
        <dbReference type="SAM" id="SignalP"/>
    </source>
</evidence>
<sequence>MIKMLFRAAFALSVASLCLPAVAQQPIAAPAGFVPKQAMTFADADGRAVTVSAATPLPVGGLGGGAGGSSGPITYADISVTLSASQSTGAASVLPASTTRKVLMINPPTDCTLRISSGAGGGWPLFGGVPNTIAAGEVPANALYITGLSAGAAVTVWEG</sequence>
<keyword evidence="1" id="KW-0732">Signal</keyword>
<evidence type="ECO:0000313" key="2">
    <source>
        <dbReference type="EMBL" id="MBB5728258.1"/>
    </source>
</evidence>
<protein>
    <submittedName>
        <fullName evidence="2">Uncharacterized protein</fullName>
    </submittedName>
</protein>
<reference evidence="2 3" key="1">
    <citation type="submission" date="2020-08" db="EMBL/GenBank/DDBJ databases">
        <title>Genomic Encyclopedia of Type Strains, Phase IV (KMG-IV): sequencing the most valuable type-strain genomes for metagenomic binning, comparative biology and taxonomic classification.</title>
        <authorList>
            <person name="Goeker M."/>
        </authorList>
    </citation>
    <scope>NUCLEOTIDE SEQUENCE [LARGE SCALE GENOMIC DNA]</scope>
    <source>
        <strain evidence="2 3">DSM 103336</strain>
    </source>
</reference>
<dbReference type="AlphaFoldDB" id="A0A7W9BRH1"/>